<feature type="compositionally biased region" description="Basic and acidic residues" evidence="1">
    <location>
        <begin position="325"/>
        <end position="338"/>
    </location>
</feature>
<dbReference type="CDD" id="cd20273">
    <property type="entry name" value="Complex1_LYR_unchar"/>
    <property type="match status" value="1"/>
</dbReference>
<keyword evidence="4" id="KW-1185">Reference proteome</keyword>
<feature type="compositionally biased region" description="Basic and acidic residues" evidence="1">
    <location>
        <begin position="253"/>
        <end position="262"/>
    </location>
</feature>
<feature type="region of interest" description="Disordered" evidence="1">
    <location>
        <begin position="238"/>
        <end position="262"/>
    </location>
</feature>
<evidence type="ECO:0000256" key="1">
    <source>
        <dbReference type="SAM" id="MobiDB-lite"/>
    </source>
</evidence>
<feature type="domain" description="LYR motif-containing protein Cup1-like N-terminal" evidence="2">
    <location>
        <begin position="12"/>
        <end position="107"/>
    </location>
</feature>
<accession>A0A0N1HA11</accession>
<reference evidence="3 4" key="1">
    <citation type="submission" date="2015-06" db="EMBL/GenBank/DDBJ databases">
        <title>Draft genome of the ant-associated black yeast Phialophora attae CBS 131958.</title>
        <authorList>
            <person name="Moreno L.F."/>
            <person name="Stielow B.J."/>
            <person name="de Hoog S."/>
            <person name="Vicente V.A."/>
            <person name="Weiss V.A."/>
            <person name="de Vries M."/>
            <person name="Cruz L.M."/>
            <person name="Souza E.M."/>
        </authorList>
    </citation>
    <scope>NUCLEOTIDE SEQUENCE [LARGE SCALE GENOMIC DNA]</scope>
    <source>
        <strain evidence="3 4">CBS 131958</strain>
    </source>
</reference>
<dbReference type="GeneID" id="28731532"/>
<evidence type="ECO:0000313" key="3">
    <source>
        <dbReference type="EMBL" id="KPI40676.1"/>
    </source>
</evidence>
<evidence type="ECO:0000313" key="4">
    <source>
        <dbReference type="Proteomes" id="UP000038010"/>
    </source>
</evidence>
<dbReference type="RefSeq" id="XP_018000639.1">
    <property type="nucleotide sequence ID" value="XM_018139652.1"/>
</dbReference>
<evidence type="ECO:0000259" key="2">
    <source>
        <dbReference type="Pfam" id="PF20263"/>
    </source>
</evidence>
<feature type="region of interest" description="Disordered" evidence="1">
    <location>
        <begin position="306"/>
        <end position="368"/>
    </location>
</feature>
<dbReference type="Pfam" id="PF20263">
    <property type="entry name" value="LYRM2-like"/>
    <property type="match status" value="1"/>
</dbReference>
<comment type="caution">
    <text evidence="3">The sequence shown here is derived from an EMBL/GenBank/DDBJ whole genome shotgun (WGS) entry which is preliminary data.</text>
</comment>
<sequence length="397" mass="45220">MKTLFHFNPIHIYRSILRQATYHPDPRARLWLTNYAVSSFHDAKHNLKTGLKRMCDLDRRSRETALLSRARKFATLLTKANNGSVEKFRQTLDLVYGRKGPRRYELMEDILRPPIAKQELGDDGATPVPLPDAFNPSPAFTALAKSQSQHERFVLRHAPPLRHKGPAAMPEVTIWGRPIPANQVARHTSKWYAREASILLPPLPSEDWHYVRAVATGEMALRWPVRRKCALHQTLDDNSDEAATSAGGNITDDQSKRPRKIDFLAPLNRTYISDSTRRGADRTPHIATARSKRWIRRQYAYLLRHTPLASQRPMPDQPSLPTLSEADHDGERGADNKQEGAVTTKDNTPIDRTKKEKGNATSSRAPKPTYLWEDALNRTTFVRERVKDGRARKLLFG</sequence>
<organism evidence="3 4">
    <name type="scientific">Cyphellophora attinorum</name>
    <dbReference type="NCBI Taxonomy" id="1664694"/>
    <lineage>
        <taxon>Eukaryota</taxon>
        <taxon>Fungi</taxon>
        <taxon>Dikarya</taxon>
        <taxon>Ascomycota</taxon>
        <taxon>Pezizomycotina</taxon>
        <taxon>Eurotiomycetes</taxon>
        <taxon>Chaetothyriomycetidae</taxon>
        <taxon>Chaetothyriales</taxon>
        <taxon>Cyphellophoraceae</taxon>
        <taxon>Cyphellophora</taxon>
    </lineage>
</organism>
<dbReference type="VEuPathDB" id="FungiDB:AB675_10852"/>
<dbReference type="AlphaFoldDB" id="A0A0N1HA11"/>
<dbReference type="InterPro" id="IPR046896">
    <property type="entry name" value="Cup1-like_N"/>
</dbReference>
<gene>
    <name evidence="3" type="ORF">AB675_10852</name>
</gene>
<proteinExistence type="predicted"/>
<feature type="compositionally biased region" description="Basic and acidic residues" evidence="1">
    <location>
        <begin position="348"/>
        <end position="358"/>
    </location>
</feature>
<dbReference type="OrthoDB" id="5521299at2759"/>
<protein>
    <recommendedName>
        <fullName evidence="2">LYR motif-containing protein Cup1-like N-terminal domain-containing protein</fullName>
    </recommendedName>
</protein>
<dbReference type="Proteomes" id="UP000038010">
    <property type="component" value="Unassembled WGS sequence"/>
</dbReference>
<name>A0A0N1HA11_9EURO</name>
<dbReference type="EMBL" id="LFJN01000011">
    <property type="protein sequence ID" value="KPI40676.1"/>
    <property type="molecule type" value="Genomic_DNA"/>
</dbReference>